<dbReference type="AlphaFoldDB" id="A0A7I7XCR5"/>
<dbReference type="EMBL" id="AP022610">
    <property type="protein sequence ID" value="BBZ27404.1"/>
    <property type="molecule type" value="Genomic_DNA"/>
</dbReference>
<dbReference type="Gene3D" id="3.20.20.410">
    <property type="entry name" value="Protein of unknown function UPF0759"/>
    <property type="match status" value="1"/>
</dbReference>
<evidence type="ECO:0000313" key="2">
    <source>
        <dbReference type="Proteomes" id="UP000466517"/>
    </source>
</evidence>
<keyword evidence="2" id="KW-1185">Reference proteome</keyword>
<dbReference type="Pfam" id="PF01904">
    <property type="entry name" value="DUF72"/>
    <property type="match status" value="1"/>
</dbReference>
<proteinExistence type="predicted"/>
<evidence type="ECO:0008006" key="3">
    <source>
        <dbReference type="Google" id="ProtNLM"/>
    </source>
</evidence>
<dbReference type="Proteomes" id="UP000466517">
    <property type="component" value="Chromosome"/>
</dbReference>
<dbReference type="InterPro" id="IPR036520">
    <property type="entry name" value="UPF0759_sf"/>
</dbReference>
<evidence type="ECO:0000313" key="1">
    <source>
        <dbReference type="EMBL" id="BBZ27404.1"/>
    </source>
</evidence>
<reference evidence="1 2" key="1">
    <citation type="journal article" date="2019" name="Emerg. Microbes Infect.">
        <title>Comprehensive subspecies identification of 175 nontuberculous mycobacteria species based on 7547 genomic profiles.</title>
        <authorList>
            <person name="Matsumoto Y."/>
            <person name="Kinjo T."/>
            <person name="Motooka D."/>
            <person name="Nabeya D."/>
            <person name="Jung N."/>
            <person name="Uechi K."/>
            <person name="Horii T."/>
            <person name="Iida T."/>
            <person name="Fujita J."/>
            <person name="Nakamura S."/>
        </authorList>
    </citation>
    <scope>NUCLEOTIDE SEQUENCE [LARGE SCALE GENOMIC DNA]</scope>
    <source>
        <strain evidence="1 2">JCM 13574</strain>
    </source>
</reference>
<dbReference type="PANTHER" id="PTHR30348:SF4">
    <property type="entry name" value="DUF72 DOMAIN-CONTAINING PROTEIN"/>
    <property type="match status" value="1"/>
</dbReference>
<dbReference type="InterPro" id="IPR002763">
    <property type="entry name" value="DUF72"/>
</dbReference>
<sequence length="253" mass="28927">MSAGPRGYLVDVAVHIGTSGWSYDHWRDVLYPPGLPAGSRLARYTEEFDTVELNASFYRWPRDDTFAGWRDRLPPGFQLSVKAPRGLTHARRLRSPEDWAERIARAWDVLRDRSGAVLVQLHPAQERDDARLDHFLNVVPERVRLALELRHPSWDDPAVYDLLERHRAAYVVMSGAGMPCVLKATSDLVYVRWHGPDDDVLYAGSYTDDDLSWWAQRIAEWTGQGRNVLGYFNNDGHGHAVRNAWTLRRLLGA</sequence>
<dbReference type="KEGG" id="mmag:MMAD_16990"/>
<dbReference type="PANTHER" id="PTHR30348">
    <property type="entry name" value="UNCHARACTERIZED PROTEIN YECE"/>
    <property type="match status" value="1"/>
</dbReference>
<dbReference type="SUPFAM" id="SSF117396">
    <property type="entry name" value="TM1631-like"/>
    <property type="match status" value="1"/>
</dbReference>
<gene>
    <name evidence="1" type="ORF">MMAD_16990</name>
</gene>
<organism evidence="1 2">
    <name type="scientific">Mycolicibacterium madagascariense</name>
    <dbReference type="NCBI Taxonomy" id="212765"/>
    <lineage>
        <taxon>Bacteria</taxon>
        <taxon>Bacillati</taxon>
        <taxon>Actinomycetota</taxon>
        <taxon>Actinomycetes</taxon>
        <taxon>Mycobacteriales</taxon>
        <taxon>Mycobacteriaceae</taxon>
        <taxon>Mycolicibacterium</taxon>
    </lineage>
</organism>
<name>A0A7I7XCR5_9MYCO</name>
<accession>A0A7I7XCR5</accession>
<protein>
    <recommendedName>
        <fullName evidence="3">Sensor histidine kinase</fullName>
    </recommendedName>
</protein>